<feature type="domain" description="Zinc knuckle CX2CX4HX4C" evidence="1">
    <location>
        <begin position="164"/>
        <end position="209"/>
    </location>
</feature>
<protein>
    <recommendedName>
        <fullName evidence="1">Zinc knuckle CX2CX4HX4C domain-containing protein</fullName>
    </recommendedName>
</protein>
<name>A0AAV2F8I0_9ROSI</name>
<sequence length="235" mass="27453">MEEETQGVTVEKADLNNGADETMEELGLIEKLMSHKDPNITVLTKVMGQAWNTKKAFEMHWVEEKIYTVQFKCFGDTKRVLYGGTSHFDHQPFMIRTIDRDKKKPAELEFQQLEIWVRVKKIARSIRTTTMAEKIGNLMGIFLIFDEYRSGVWRTSMRLRVKIDVSKPLQRGVLLENKGEKTWHRMTYEKLPVFCYNCGLLGNPQRVCPNSKERMKKDWMTSMGSGYMSRSESHN</sequence>
<dbReference type="PANTHER" id="PTHR31286:SF167">
    <property type="entry name" value="OS09G0268800 PROTEIN"/>
    <property type="match status" value="1"/>
</dbReference>
<dbReference type="InterPro" id="IPR025836">
    <property type="entry name" value="Zn_knuckle_CX2CX4HX4C"/>
</dbReference>
<dbReference type="PANTHER" id="PTHR31286">
    <property type="entry name" value="GLYCINE-RICH CELL WALL STRUCTURAL PROTEIN 1.8-LIKE"/>
    <property type="match status" value="1"/>
</dbReference>
<organism evidence="2 3">
    <name type="scientific">Linum trigynum</name>
    <dbReference type="NCBI Taxonomy" id="586398"/>
    <lineage>
        <taxon>Eukaryota</taxon>
        <taxon>Viridiplantae</taxon>
        <taxon>Streptophyta</taxon>
        <taxon>Embryophyta</taxon>
        <taxon>Tracheophyta</taxon>
        <taxon>Spermatophyta</taxon>
        <taxon>Magnoliopsida</taxon>
        <taxon>eudicotyledons</taxon>
        <taxon>Gunneridae</taxon>
        <taxon>Pentapetalae</taxon>
        <taxon>rosids</taxon>
        <taxon>fabids</taxon>
        <taxon>Malpighiales</taxon>
        <taxon>Linaceae</taxon>
        <taxon>Linum</taxon>
    </lineage>
</organism>
<proteinExistence type="predicted"/>
<dbReference type="InterPro" id="IPR040256">
    <property type="entry name" value="At4g02000-like"/>
</dbReference>
<accession>A0AAV2F8I0</accession>
<evidence type="ECO:0000259" key="1">
    <source>
        <dbReference type="Pfam" id="PF14392"/>
    </source>
</evidence>
<keyword evidence="3" id="KW-1185">Reference proteome</keyword>
<evidence type="ECO:0000313" key="3">
    <source>
        <dbReference type="Proteomes" id="UP001497516"/>
    </source>
</evidence>
<dbReference type="Pfam" id="PF14392">
    <property type="entry name" value="zf-CCHC_4"/>
    <property type="match status" value="1"/>
</dbReference>
<reference evidence="2 3" key="1">
    <citation type="submission" date="2024-04" db="EMBL/GenBank/DDBJ databases">
        <authorList>
            <person name="Fracassetti M."/>
        </authorList>
    </citation>
    <scope>NUCLEOTIDE SEQUENCE [LARGE SCALE GENOMIC DNA]</scope>
</reference>
<gene>
    <name evidence="2" type="ORF">LTRI10_LOCUS35030</name>
</gene>
<dbReference type="EMBL" id="OZ034819">
    <property type="protein sequence ID" value="CAL1394534.1"/>
    <property type="molecule type" value="Genomic_DNA"/>
</dbReference>
<evidence type="ECO:0000313" key="2">
    <source>
        <dbReference type="EMBL" id="CAL1394534.1"/>
    </source>
</evidence>
<dbReference type="Proteomes" id="UP001497516">
    <property type="component" value="Chromosome 6"/>
</dbReference>
<dbReference type="AlphaFoldDB" id="A0AAV2F8I0"/>